<reference evidence="2 3" key="1">
    <citation type="submission" date="2018-08" db="EMBL/GenBank/DDBJ databases">
        <title>Chryseobacterium nematophagum: a novel matrix digesting pathogen of nematodes.</title>
        <authorList>
            <person name="Page A."/>
            <person name="Roberts M."/>
            <person name="Felix M.-A."/>
            <person name="Weir W."/>
        </authorList>
    </citation>
    <scope>NUCLEOTIDE SEQUENCE [LARGE SCALE GENOMIC DNA]</scope>
    <source>
        <strain evidence="2 3">JUb129</strain>
    </source>
</reference>
<keyword evidence="1" id="KW-0472">Membrane</keyword>
<evidence type="ECO:0000256" key="1">
    <source>
        <dbReference type="SAM" id="Phobius"/>
    </source>
</evidence>
<keyword evidence="1" id="KW-1133">Transmembrane helix</keyword>
<dbReference type="AlphaFoldDB" id="A0A3M7TCW5"/>
<gene>
    <name evidence="2" type="ORF">D1631_18420</name>
</gene>
<feature type="transmembrane region" description="Helical" evidence="1">
    <location>
        <begin position="41"/>
        <end position="59"/>
    </location>
</feature>
<evidence type="ECO:0000313" key="3">
    <source>
        <dbReference type="Proteomes" id="UP000278775"/>
    </source>
</evidence>
<feature type="transmembrane region" description="Helical" evidence="1">
    <location>
        <begin position="12"/>
        <end position="29"/>
    </location>
</feature>
<evidence type="ECO:0000313" key="2">
    <source>
        <dbReference type="EMBL" id="RNA60469.1"/>
    </source>
</evidence>
<accession>A0A3M7TCW5</accession>
<name>A0A3M7TCW5_9FLAO</name>
<protein>
    <submittedName>
        <fullName evidence="2">Uncharacterized protein</fullName>
    </submittedName>
</protein>
<dbReference type="Proteomes" id="UP000278775">
    <property type="component" value="Unassembled WGS sequence"/>
</dbReference>
<sequence length="124" mass="14203">MIYRSNLEYKVKLVLLIGGLGIFVFSGYIPSLFGFENRNLGALRVFFSIFLMGILLYSTHTLSSLFRKSLLLCTLLLNIYSISIKNAESIKSVNEIATDLKISKITLYKYLRESNVEIMAYNRE</sequence>
<dbReference type="EMBL" id="QWIU01000003">
    <property type="protein sequence ID" value="RNA60469.1"/>
    <property type="molecule type" value="Genomic_DNA"/>
</dbReference>
<keyword evidence="1" id="KW-0812">Transmembrane</keyword>
<comment type="caution">
    <text evidence="2">The sequence shown here is derived from an EMBL/GenBank/DDBJ whole genome shotgun (WGS) entry which is preliminary data.</text>
</comment>
<proteinExistence type="predicted"/>
<organism evidence="2 3">
    <name type="scientific">Chryseobacterium nematophagum</name>
    <dbReference type="NCBI Taxonomy" id="2305228"/>
    <lineage>
        <taxon>Bacteria</taxon>
        <taxon>Pseudomonadati</taxon>
        <taxon>Bacteroidota</taxon>
        <taxon>Flavobacteriia</taxon>
        <taxon>Flavobacteriales</taxon>
        <taxon>Weeksellaceae</taxon>
        <taxon>Chryseobacterium group</taxon>
        <taxon>Chryseobacterium</taxon>
    </lineage>
</organism>